<dbReference type="Gene3D" id="3.40.50.12760">
    <property type="match status" value="1"/>
</dbReference>
<dbReference type="OMA" id="QERTHRR"/>
<dbReference type="InterPro" id="IPR002877">
    <property type="entry name" value="RNA_MeTrfase_FtsJ_dom"/>
</dbReference>
<proteinExistence type="predicted"/>
<sequence length="652" mass="69851">MDDVYSDDPEYIATLLEVIPPPRLTPPSVWFAEHPEERRGGGGGGGGGRGRGYSRGGPSGPAFDRGRDRPPPPRPAQGDSRYHPYQDSRDTHAQRDLPEPAYRYAQPPPPHQRDAWGRSAGDPGRNGRGGPGGPGGNSNAHYGGAPPHHQADQHHRYGAHHGDAPAVPLGRDAVPQQMPYGTPPPPHLARHTRPPPPVDYSDIPPIPRYSHAPAAPAPAPAGPPPAPLPLPDVPLRKLVWFESDHVYKDGASVGGLERKEDKPGIVDHDRFSSADLVQELFASKTLLTPLPPATYLPARSKANAYELVARAGFANRAAVKLAEIDWVLGGAVSGNQAATAPGGATWSFVDLCGGPGGFSEYILWRRTSLRLPTIGVGTTLRAASNRAPTAATPEDGSGDLDFQPGQFHPLARRAVEEGAWEAVYGADGSGDVMASGAPAWLGRHVRAKKGCRDGVDVVVADGAFLIPQGRENDQERTHRRLVLCEVAAGLACLKKGGLFLLKLFDTLHPTTTSLLFLLSRLFSRIALLKPASSRPANAERYLVAQGLAGVDRDGLVAYLTQCADRLGELERQDREAEPKEVYEVCKGMEEDDAFGDWIQGRNMRFAMEQAAALQTVFAHVEDPRKPSAWDQQAVARAAMVEWGIGAVAPGTV</sequence>
<evidence type="ECO:0000256" key="2">
    <source>
        <dbReference type="SAM" id="MobiDB-lite"/>
    </source>
</evidence>
<evidence type="ECO:0000313" key="5">
    <source>
        <dbReference type="Proteomes" id="UP000070544"/>
    </source>
</evidence>
<organism evidence="4 5">
    <name type="scientific">Gonapodya prolifera (strain JEL478)</name>
    <name type="common">Monoblepharis prolifera</name>
    <dbReference type="NCBI Taxonomy" id="1344416"/>
    <lineage>
        <taxon>Eukaryota</taxon>
        <taxon>Fungi</taxon>
        <taxon>Fungi incertae sedis</taxon>
        <taxon>Chytridiomycota</taxon>
        <taxon>Chytridiomycota incertae sedis</taxon>
        <taxon>Monoblepharidomycetes</taxon>
        <taxon>Monoblepharidales</taxon>
        <taxon>Gonapodyaceae</taxon>
        <taxon>Gonapodya</taxon>
    </lineage>
</organism>
<evidence type="ECO:0000259" key="3">
    <source>
        <dbReference type="PROSITE" id="PS51613"/>
    </source>
</evidence>
<dbReference type="Pfam" id="PF01728">
    <property type="entry name" value="FtsJ"/>
    <property type="match status" value="1"/>
</dbReference>
<evidence type="ECO:0000256" key="1">
    <source>
        <dbReference type="RuleBase" id="RU368012"/>
    </source>
</evidence>
<keyword evidence="1" id="KW-0507">mRNA processing</keyword>
<accession>A0A139AS02</accession>
<keyword evidence="5" id="KW-1185">Reference proteome</keyword>
<feature type="compositionally biased region" description="Pro residues" evidence="2">
    <location>
        <begin position="215"/>
        <end position="226"/>
    </location>
</feature>
<name>A0A139AS02_GONPJ</name>
<dbReference type="GO" id="GO:0004483">
    <property type="term" value="F:methyltransferase cap1 activity"/>
    <property type="evidence" value="ECO:0007669"/>
    <property type="project" value="UniProtKB-UniRule"/>
</dbReference>
<dbReference type="AlphaFoldDB" id="A0A139AS02"/>
<feature type="compositionally biased region" description="Basic and acidic residues" evidence="2">
    <location>
        <begin position="80"/>
        <end position="98"/>
    </location>
</feature>
<dbReference type="SUPFAM" id="SSF53335">
    <property type="entry name" value="S-adenosyl-L-methionine-dependent methyltransferases"/>
    <property type="match status" value="1"/>
</dbReference>
<dbReference type="InterPro" id="IPR029063">
    <property type="entry name" value="SAM-dependent_MTases_sf"/>
</dbReference>
<dbReference type="InterPro" id="IPR050851">
    <property type="entry name" value="mRNA_Cap_2O-Ribose_MeTrfase"/>
</dbReference>
<feature type="compositionally biased region" description="Gly residues" evidence="2">
    <location>
        <begin position="124"/>
        <end position="136"/>
    </location>
</feature>
<protein>
    <recommendedName>
        <fullName evidence="1">Cap-specific mRNA (nucleoside-2'-O-)-methyltransferase 1</fullName>
        <ecNumber evidence="1">2.1.1.57</ecNumber>
    </recommendedName>
    <alternativeName>
        <fullName evidence="1">Cap1 2'O-ribose methyltransferase 1</fullName>
    </alternativeName>
</protein>
<keyword evidence="1" id="KW-0808">Transferase</keyword>
<dbReference type="GO" id="GO:0005634">
    <property type="term" value="C:nucleus"/>
    <property type="evidence" value="ECO:0007669"/>
    <property type="project" value="UniProtKB-SubCell"/>
</dbReference>
<keyword evidence="1" id="KW-0539">Nucleus</keyword>
<feature type="region of interest" description="Disordered" evidence="2">
    <location>
        <begin position="17"/>
        <end position="226"/>
    </location>
</feature>
<reference evidence="4 5" key="1">
    <citation type="journal article" date="2015" name="Genome Biol. Evol.">
        <title>Phylogenomic analyses indicate that early fungi evolved digesting cell walls of algal ancestors of land plants.</title>
        <authorList>
            <person name="Chang Y."/>
            <person name="Wang S."/>
            <person name="Sekimoto S."/>
            <person name="Aerts A.L."/>
            <person name="Choi C."/>
            <person name="Clum A."/>
            <person name="LaButti K.M."/>
            <person name="Lindquist E.A."/>
            <person name="Yee Ngan C."/>
            <person name="Ohm R.A."/>
            <person name="Salamov A.A."/>
            <person name="Grigoriev I.V."/>
            <person name="Spatafora J.W."/>
            <person name="Berbee M.L."/>
        </authorList>
    </citation>
    <scope>NUCLEOTIDE SEQUENCE [LARGE SCALE GENOMIC DNA]</scope>
    <source>
        <strain evidence="4 5">JEL478</strain>
    </source>
</reference>
<dbReference type="GO" id="GO:0016556">
    <property type="term" value="P:mRNA modification"/>
    <property type="evidence" value="ECO:0007669"/>
    <property type="project" value="UniProtKB-UniRule"/>
</dbReference>
<dbReference type="EC" id="2.1.1.57" evidence="1"/>
<dbReference type="Proteomes" id="UP000070544">
    <property type="component" value="Unassembled WGS sequence"/>
</dbReference>
<dbReference type="GO" id="GO:0003676">
    <property type="term" value="F:nucleic acid binding"/>
    <property type="evidence" value="ECO:0007669"/>
    <property type="project" value="UniProtKB-UniRule"/>
</dbReference>
<comment type="subcellular location">
    <subcellularLocation>
        <location evidence="1">Nucleus</location>
    </subcellularLocation>
</comment>
<evidence type="ECO:0000313" key="4">
    <source>
        <dbReference type="EMBL" id="KXS19528.1"/>
    </source>
</evidence>
<feature type="compositionally biased region" description="Basic and acidic residues" evidence="2">
    <location>
        <begin position="149"/>
        <end position="163"/>
    </location>
</feature>
<keyword evidence="1" id="KW-0489">Methyltransferase</keyword>
<keyword evidence="1" id="KW-0506">mRNA capping</keyword>
<dbReference type="GO" id="GO:0005737">
    <property type="term" value="C:cytoplasm"/>
    <property type="evidence" value="ECO:0007669"/>
    <property type="project" value="TreeGrafter"/>
</dbReference>
<comment type="function">
    <text evidence="1">S-adenosyl-L-methionine-dependent methyltransferase that mediates RNA cap1 2'-O-ribose methylation to the 5'-cap structure of RNAs. Methylates the ribose of the first nucleotide of a m(7)GpppG-capped mRNA to produce m(7)GpppNmp (cap1).</text>
</comment>
<dbReference type="InterPro" id="IPR025816">
    <property type="entry name" value="RrmJ-type_MeTrfase"/>
</dbReference>
<dbReference type="GO" id="GO:0006370">
    <property type="term" value="P:7-methylguanosine mRNA capping"/>
    <property type="evidence" value="ECO:0007669"/>
    <property type="project" value="UniProtKB-UniRule"/>
</dbReference>
<comment type="catalytic activity">
    <reaction evidence="1">
        <text>a 5'-end (N(7)-methyl 5'-triphosphoguanosine)-ribonucleoside in mRNA + S-adenosyl-L-methionine = a 5'-end (N(7)-methyl 5'-triphosphoguanosine)-(2'-O-methyl-ribonucleoside) in mRNA + S-adenosyl-L-homocysteine + H(+)</text>
        <dbReference type="Rhea" id="RHEA:67020"/>
        <dbReference type="Rhea" id="RHEA-COMP:17167"/>
        <dbReference type="Rhea" id="RHEA-COMP:17168"/>
        <dbReference type="ChEBI" id="CHEBI:15378"/>
        <dbReference type="ChEBI" id="CHEBI:57856"/>
        <dbReference type="ChEBI" id="CHEBI:59789"/>
        <dbReference type="ChEBI" id="CHEBI:156461"/>
        <dbReference type="ChEBI" id="CHEBI:167609"/>
        <dbReference type="EC" id="2.1.1.57"/>
    </reaction>
</comment>
<feature type="compositionally biased region" description="Gly residues" evidence="2">
    <location>
        <begin position="41"/>
        <end position="59"/>
    </location>
</feature>
<dbReference type="STRING" id="1344416.A0A139AS02"/>
<dbReference type="PANTHER" id="PTHR16121">
    <property type="entry name" value="CAP-SPECIFIC MRNA (NUCLEOSIDE-2'-O-)-METHYLTRANSFERASE 1-RELATED"/>
    <property type="match status" value="1"/>
</dbReference>
<feature type="domain" description="RrmJ-type SAM-dependent 2'-O-MTase" evidence="3">
    <location>
        <begin position="312"/>
        <end position="548"/>
    </location>
</feature>
<keyword evidence="1" id="KW-0949">S-adenosyl-L-methionine</keyword>
<dbReference type="OrthoDB" id="10251234at2759"/>
<dbReference type="PROSITE" id="PS51613">
    <property type="entry name" value="SAM_MT_RRMJ"/>
    <property type="match status" value="1"/>
</dbReference>
<gene>
    <name evidence="4" type="ORF">M427DRAFT_28974</name>
</gene>
<dbReference type="GO" id="GO:0032259">
    <property type="term" value="P:methylation"/>
    <property type="evidence" value="ECO:0007669"/>
    <property type="project" value="UniProtKB-KW"/>
</dbReference>
<dbReference type="PANTHER" id="PTHR16121:SF0">
    <property type="entry name" value="CAP-SPECIFIC MRNA (NUCLEOSIDE-2'-O-)-METHYLTRANSFERASE 1"/>
    <property type="match status" value="1"/>
</dbReference>
<dbReference type="EMBL" id="KQ965738">
    <property type="protein sequence ID" value="KXS19528.1"/>
    <property type="molecule type" value="Genomic_DNA"/>
</dbReference>